<feature type="region of interest" description="Disordered" evidence="1">
    <location>
        <begin position="238"/>
        <end position="262"/>
    </location>
</feature>
<organism evidence="2 3">
    <name type="scientific">Cymbomonas tetramitiformis</name>
    <dbReference type="NCBI Taxonomy" id="36881"/>
    <lineage>
        <taxon>Eukaryota</taxon>
        <taxon>Viridiplantae</taxon>
        <taxon>Chlorophyta</taxon>
        <taxon>Pyramimonadophyceae</taxon>
        <taxon>Pyramimonadales</taxon>
        <taxon>Pyramimonadaceae</taxon>
        <taxon>Cymbomonas</taxon>
    </lineage>
</organism>
<protein>
    <submittedName>
        <fullName evidence="2">Uncharacterized protein</fullName>
    </submittedName>
</protein>
<name>A0AAE0GF26_9CHLO</name>
<comment type="caution">
    <text evidence="2">The sequence shown here is derived from an EMBL/GenBank/DDBJ whole genome shotgun (WGS) entry which is preliminary data.</text>
</comment>
<evidence type="ECO:0000313" key="3">
    <source>
        <dbReference type="Proteomes" id="UP001190700"/>
    </source>
</evidence>
<evidence type="ECO:0000256" key="1">
    <source>
        <dbReference type="SAM" id="MobiDB-lite"/>
    </source>
</evidence>
<accession>A0AAE0GF26</accession>
<dbReference type="EMBL" id="LGRX02006395">
    <property type="protein sequence ID" value="KAK3276765.1"/>
    <property type="molecule type" value="Genomic_DNA"/>
</dbReference>
<evidence type="ECO:0000313" key="2">
    <source>
        <dbReference type="EMBL" id="KAK3276765.1"/>
    </source>
</evidence>
<proteinExistence type="predicted"/>
<keyword evidence="3" id="KW-1185">Reference proteome</keyword>
<sequence>MPACGQYWDTFDLNIRKHLNAPIIIYNRLAQMLEFIINAETKEGRGPHKGDSVLSQAAIKAIKRAMTRAADFKPYPPGFVEHRQVPGRKKTLEYLPIWRVNGRGSLGCERVHAVMNTLVTKNMSSVTGALSLLEGVAKYNADIRETLEIGYGCPGLYDWWMAEEAHSLALELNGEHRYQLRLPSSDNGETFFVAGLTDFRRPDLVRSEEVMKKKSDIYKRNAEERLAKREDLLEKKRIRSRQSRAAANGLDAGGPSPATPDVTLALSSGVAGLDTREPLAAVPPLSPASLSSAIGDAPSPIPSPAATVAPSLTWAPTSGVVVDAPFAHSLPPSPP</sequence>
<gene>
    <name evidence="2" type="ORF">CYMTET_15188</name>
</gene>
<reference evidence="2 3" key="1">
    <citation type="journal article" date="2015" name="Genome Biol. Evol.">
        <title>Comparative Genomics of a Bacterivorous Green Alga Reveals Evolutionary Causalities and Consequences of Phago-Mixotrophic Mode of Nutrition.</title>
        <authorList>
            <person name="Burns J.A."/>
            <person name="Paasch A."/>
            <person name="Narechania A."/>
            <person name="Kim E."/>
        </authorList>
    </citation>
    <scope>NUCLEOTIDE SEQUENCE [LARGE SCALE GENOMIC DNA]</scope>
    <source>
        <strain evidence="2 3">PLY_AMNH</strain>
    </source>
</reference>
<dbReference type="AlphaFoldDB" id="A0AAE0GF26"/>
<dbReference type="Proteomes" id="UP001190700">
    <property type="component" value="Unassembled WGS sequence"/>
</dbReference>